<protein>
    <submittedName>
        <fullName evidence="1">Protein phosphatase 2C 16-like</fullName>
    </submittedName>
</protein>
<organism evidence="1">
    <name type="scientific">Tanacetum cinerariifolium</name>
    <name type="common">Dalmatian daisy</name>
    <name type="synonym">Chrysanthemum cinerariifolium</name>
    <dbReference type="NCBI Taxonomy" id="118510"/>
    <lineage>
        <taxon>Eukaryota</taxon>
        <taxon>Viridiplantae</taxon>
        <taxon>Streptophyta</taxon>
        <taxon>Embryophyta</taxon>
        <taxon>Tracheophyta</taxon>
        <taxon>Spermatophyta</taxon>
        <taxon>Magnoliopsida</taxon>
        <taxon>eudicotyledons</taxon>
        <taxon>Gunneridae</taxon>
        <taxon>Pentapetalae</taxon>
        <taxon>asterids</taxon>
        <taxon>campanulids</taxon>
        <taxon>Asterales</taxon>
        <taxon>Asteraceae</taxon>
        <taxon>Asteroideae</taxon>
        <taxon>Anthemideae</taxon>
        <taxon>Anthemidinae</taxon>
        <taxon>Tanacetum</taxon>
    </lineage>
</organism>
<proteinExistence type="predicted"/>
<dbReference type="AlphaFoldDB" id="A0A699H3Z9"/>
<gene>
    <name evidence="1" type="ORF">Tci_304191</name>
</gene>
<reference evidence="1" key="1">
    <citation type="journal article" date="2019" name="Sci. Rep.">
        <title>Draft genome of Tanacetum cinerariifolium, the natural source of mosquito coil.</title>
        <authorList>
            <person name="Yamashiro T."/>
            <person name="Shiraishi A."/>
            <person name="Satake H."/>
            <person name="Nakayama K."/>
        </authorList>
    </citation>
    <scope>NUCLEOTIDE SEQUENCE</scope>
</reference>
<accession>A0A699H3Z9</accession>
<comment type="caution">
    <text evidence="1">The sequence shown here is derived from an EMBL/GenBank/DDBJ whole genome shotgun (WGS) entry which is preliminary data.</text>
</comment>
<name>A0A699H3Z9_TANCI</name>
<dbReference type="EMBL" id="BKCJ010101583">
    <property type="protein sequence ID" value="GEX32216.1"/>
    <property type="molecule type" value="Genomic_DNA"/>
</dbReference>
<sequence length="318" mass="34833">MVFNANGELEVRGELSYTTMYDLVPVLHNGSNKEVNDDIMMQGNDTDEIMSIGALDQSAISVPIAVAIKVLEKHQTVADVISLGKEIIDNAIGHTLEAETGNGANEIRGKHTELSMLKELVEHPMRLVAVDGWTGRNADIKDGVSVNIMAEPLSPDRVFDYPVDEPESHPAYDFFAPGPLPGYAVDEIAEPIIEIEKQMIAPVIDAEEDITMLFRDDDFSDDDFEGDEEEEVWEVNEEWLMALITQPPMPAVQPPSVYEVGGAGFASSCAAERYTDSTAAYHGFRDEQPGEHTDAVHFGDGYVTCSAGEKTTRTLVVL</sequence>
<evidence type="ECO:0000313" key="1">
    <source>
        <dbReference type="EMBL" id="GEX32216.1"/>
    </source>
</evidence>